<name>A0A9D1T040_9FIRM</name>
<proteinExistence type="predicted"/>
<dbReference type="GO" id="GO:0016903">
    <property type="term" value="F:oxidoreductase activity, acting on the aldehyde or oxo group of donors"/>
    <property type="evidence" value="ECO:0007669"/>
    <property type="project" value="InterPro"/>
</dbReference>
<dbReference type="InterPro" id="IPR002869">
    <property type="entry name" value="Pyrv_flavodox_OxRed_cen"/>
</dbReference>
<dbReference type="SUPFAM" id="SSF53323">
    <property type="entry name" value="Pyruvate-ferredoxin oxidoreductase, PFOR, domain III"/>
    <property type="match status" value="1"/>
</dbReference>
<dbReference type="Pfam" id="PF01558">
    <property type="entry name" value="POR"/>
    <property type="match status" value="1"/>
</dbReference>
<keyword evidence="1" id="KW-0560">Oxidoreductase</keyword>
<accession>A0A9D1T040</accession>
<protein>
    <submittedName>
        <fullName evidence="3">Indolepyruvate oxidoreductase subunit beta</fullName>
    </submittedName>
</protein>
<reference evidence="3" key="2">
    <citation type="journal article" date="2021" name="PeerJ">
        <title>Extensive microbial diversity within the chicken gut microbiome revealed by metagenomics and culture.</title>
        <authorList>
            <person name="Gilroy R."/>
            <person name="Ravi A."/>
            <person name="Getino M."/>
            <person name="Pursley I."/>
            <person name="Horton D.L."/>
            <person name="Alikhan N.F."/>
            <person name="Baker D."/>
            <person name="Gharbi K."/>
            <person name="Hall N."/>
            <person name="Watson M."/>
            <person name="Adriaenssens E.M."/>
            <person name="Foster-Nyarko E."/>
            <person name="Jarju S."/>
            <person name="Secka A."/>
            <person name="Antonio M."/>
            <person name="Oren A."/>
            <person name="Chaudhuri R.R."/>
            <person name="La Ragione R."/>
            <person name="Hildebrand F."/>
            <person name="Pallen M.J."/>
        </authorList>
    </citation>
    <scope>NUCLEOTIDE SEQUENCE</scope>
    <source>
        <strain evidence="3">4920</strain>
    </source>
</reference>
<evidence type="ECO:0000259" key="2">
    <source>
        <dbReference type="Pfam" id="PF01558"/>
    </source>
</evidence>
<reference evidence="3" key="1">
    <citation type="submission" date="2020-10" db="EMBL/GenBank/DDBJ databases">
        <authorList>
            <person name="Gilroy R."/>
        </authorList>
    </citation>
    <scope>NUCLEOTIDE SEQUENCE</scope>
    <source>
        <strain evidence="3">4920</strain>
    </source>
</reference>
<comment type="caution">
    <text evidence="3">The sequence shown here is derived from an EMBL/GenBank/DDBJ whole genome shotgun (WGS) entry which is preliminary data.</text>
</comment>
<evidence type="ECO:0000313" key="4">
    <source>
        <dbReference type="Proteomes" id="UP000886743"/>
    </source>
</evidence>
<dbReference type="InterPro" id="IPR052198">
    <property type="entry name" value="IorB_Oxidoreductase"/>
</dbReference>
<dbReference type="Gene3D" id="3.40.920.10">
    <property type="entry name" value="Pyruvate-ferredoxin oxidoreductase, PFOR, domain III"/>
    <property type="match status" value="1"/>
</dbReference>
<evidence type="ECO:0000256" key="1">
    <source>
        <dbReference type="ARBA" id="ARBA00023002"/>
    </source>
</evidence>
<sequence length="195" mass="20334">MRYDVLIAGVGGQGTILASRILAAAAILKGEFARTGETIGMSQRGGCVVSNVRLGAEKVSPYIPNAQADLLLGFELAETARNMGRLRPKGAVVANTQTIKPVSLSLGIGKYDVPELKEYILANCGKAVLLDGYGLAAQAGSVKAVNIVLLGAACGAGLLPFDRSELTQTIEHSVAPRFVEMNLRAFSLGYAAGEK</sequence>
<feature type="domain" description="Pyruvate/ketoisovalerate oxidoreductase catalytic" evidence="2">
    <location>
        <begin position="11"/>
        <end position="191"/>
    </location>
</feature>
<evidence type="ECO:0000313" key="3">
    <source>
        <dbReference type="EMBL" id="HIV02667.1"/>
    </source>
</evidence>
<dbReference type="PANTHER" id="PTHR43854:SF1">
    <property type="entry name" value="INDOLEPYRUVATE OXIDOREDUCTASE SUBUNIT IORB"/>
    <property type="match status" value="1"/>
</dbReference>
<organism evidence="3 4">
    <name type="scientific">Candidatus Aphodoplasma excrementigallinarum</name>
    <dbReference type="NCBI Taxonomy" id="2840673"/>
    <lineage>
        <taxon>Bacteria</taxon>
        <taxon>Bacillati</taxon>
        <taxon>Bacillota</taxon>
        <taxon>Clostridia</taxon>
        <taxon>Eubacteriales</taxon>
        <taxon>Candidatus Aphodoplasma</taxon>
    </lineage>
</organism>
<dbReference type="InterPro" id="IPR019752">
    <property type="entry name" value="Pyrv/ketoisovalerate_OxRed_cat"/>
</dbReference>
<dbReference type="Proteomes" id="UP000886743">
    <property type="component" value="Unassembled WGS sequence"/>
</dbReference>
<dbReference type="AlphaFoldDB" id="A0A9D1T040"/>
<dbReference type="EMBL" id="DVOF01000111">
    <property type="protein sequence ID" value="HIV02667.1"/>
    <property type="molecule type" value="Genomic_DNA"/>
</dbReference>
<gene>
    <name evidence="3" type="ORF">IAC74_03765</name>
</gene>
<dbReference type="PANTHER" id="PTHR43854">
    <property type="entry name" value="INDOLEPYRUVATE OXIDOREDUCTASE SUBUNIT IORB"/>
    <property type="match status" value="1"/>
</dbReference>